<dbReference type="EMBL" id="MN739598">
    <property type="protein sequence ID" value="QHT14901.1"/>
    <property type="molecule type" value="Genomic_DNA"/>
</dbReference>
<evidence type="ECO:0000256" key="1">
    <source>
        <dbReference type="SAM" id="MobiDB-lite"/>
    </source>
</evidence>
<feature type="region of interest" description="Disordered" evidence="1">
    <location>
        <begin position="678"/>
        <end position="697"/>
    </location>
</feature>
<dbReference type="AlphaFoldDB" id="A0A6C0DEQ0"/>
<dbReference type="InterPro" id="IPR027417">
    <property type="entry name" value="P-loop_NTPase"/>
</dbReference>
<sequence>MDLNQRKLTKNEWETIETPVSEQEKEVLNLIIQGYNNVNIKYNRYLSLFQYLKIEYSESMEDYLYNKYFSPKLNEIKKNYPTVLSVFQLMTAKNNPTIKKADLIRLEKNDPSKINHDNAYEYLLIDTAEQIVKYKEKKSSKWLFHYFTLSKLIKNSIHNLNRHVLLFVTKILALYEDDVDLTKVIEHSVDFIEKNSVILKYGDISLYEHQKQLFSTMKNPDFDERQASFRAECKLQKKQNGDDESDSDDDDVSPLCSTEKKAPAPRLVLYIAPTGTGKTLSPIGISEKNRVIFVCAARHVGLALARAAISVGKKIAFAFGCSSADDIRLHYFAAKEYTVNKRDGRIKKVDNSVGDKVEIIICDLKSYLPAMYYMKAFNPVENIVVYWDEPTITLDYENHDLHETIQKNWNENLIPNMILSSATLPKLHELTDTLEDFKEKFPGAQIVNIVSHDCKKTIPIINNNGYVVLPHFMSTDYDRVLEIVENCENNLTLLRYFDLKEVVEFILFVDKNNYVIHSNKIARKFASIDDINMMSIKLHYLRCLKNVIGGSWGSIYISLKTNRVKRIENNETIDPKGVPIKKSTIHVQDKNASSNSCAIYVSTKDAYTLTDGPTLFLAADVEKIAKFCIQQANIPAKVMEDILAKIEFNNQVNEKITILEHKLEDLIEKKTMKQQSGDDSYAAKKLKNESKSRDKDIGEKDGEVIKLNADLTLLRSMIKSAELNETFIPNKPLHLKKWADTLNTVGAFTSDIDEDTITDIMLLNDVEDSWKILLLMGIGVFTNHPNITYTEIMKKLADQQKLYMIIASSDYIYGTNYQFCHAYLSKDMKLTQEKIIQALGRVGRNNIQQNYSIRFRDDEQINKLFYKEENKIEVTNMNRLFKTRSII</sequence>
<dbReference type="SUPFAM" id="SSF52540">
    <property type="entry name" value="P-loop containing nucleoside triphosphate hydrolases"/>
    <property type="match status" value="1"/>
</dbReference>
<protein>
    <submittedName>
        <fullName evidence="2">Uncharacterized protein</fullName>
    </submittedName>
</protein>
<feature type="compositionally biased region" description="Acidic residues" evidence="1">
    <location>
        <begin position="242"/>
        <end position="252"/>
    </location>
</feature>
<proteinExistence type="predicted"/>
<reference evidence="2" key="1">
    <citation type="journal article" date="2020" name="Nature">
        <title>Giant virus diversity and host interactions through global metagenomics.</title>
        <authorList>
            <person name="Schulz F."/>
            <person name="Roux S."/>
            <person name="Paez-Espino D."/>
            <person name="Jungbluth S."/>
            <person name="Walsh D.A."/>
            <person name="Denef V.J."/>
            <person name="McMahon K.D."/>
            <person name="Konstantinidis K.T."/>
            <person name="Eloe-Fadrosh E.A."/>
            <person name="Kyrpides N.C."/>
            <person name="Woyke T."/>
        </authorList>
    </citation>
    <scope>NUCLEOTIDE SEQUENCE</scope>
    <source>
        <strain evidence="2">GVMAG-M-3300023174-144</strain>
    </source>
</reference>
<name>A0A6C0DEQ0_9ZZZZ</name>
<feature type="compositionally biased region" description="Basic and acidic residues" evidence="1">
    <location>
        <begin position="686"/>
        <end position="697"/>
    </location>
</feature>
<evidence type="ECO:0000313" key="2">
    <source>
        <dbReference type="EMBL" id="QHT14901.1"/>
    </source>
</evidence>
<organism evidence="2">
    <name type="scientific">viral metagenome</name>
    <dbReference type="NCBI Taxonomy" id="1070528"/>
    <lineage>
        <taxon>unclassified sequences</taxon>
        <taxon>metagenomes</taxon>
        <taxon>organismal metagenomes</taxon>
    </lineage>
</organism>
<feature type="region of interest" description="Disordered" evidence="1">
    <location>
        <begin position="236"/>
        <end position="258"/>
    </location>
</feature>
<accession>A0A6C0DEQ0</accession>